<feature type="region of interest" description="Disordered" evidence="1">
    <location>
        <begin position="84"/>
        <end position="111"/>
    </location>
</feature>
<protein>
    <submittedName>
        <fullName evidence="2">Pentatricopeptide repeat-containing protein</fullName>
    </submittedName>
</protein>
<feature type="region of interest" description="Disordered" evidence="1">
    <location>
        <begin position="29"/>
        <end position="48"/>
    </location>
</feature>
<accession>A0A5N5FVF0</accession>
<reference evidence="3" key="2">
    <citation type="submission" date="2019-10" db="EMBL/GenBank/DDBJ databases">
        <title>A de novo genome assembly of a pear dwarfing rootstock.</title>
        <authorList>
            <person name="Wang F."/>
            <person name="Wang J."/>
            <person name="Li S."/>
            <person name="Zhang Y."/>
            <person name="Fang M."/>
            <person name="Ma L."/>
            <person name="Zhao Y."/>
            <person name="Jiang S."/>
        </authorList>
    </citation>
    <scope>NUCLEOTIDE SEQUENCE [LARGE SCALE GENOMIC DNA]</scope>
</reference>
<keyword evidence="3" id="KW-1185">Reference proteome</keyword>
<feature type="compositionally biased region" description="Polar residues" evidence="1">
    <location>
        <begin position="30"/>
        <end position="40"/>
    </location>
</feature>
<name>A0A5N5FVF0_9ROSA</name>
<organism evidence="2 3">
    <name type="scientific">Pyrus ussuriensis x Pyrus communis</name>
    <dbReference type="NCBI Taxonomy" id="2448454"/>
    <lineage>
        <taxon>Eukaryota</taxon>
        <taxon>Viridiplantae</taxon>
        <taxon>Streptophyta</taxon>
        <taxon>Embryophyta</taxon>
        <taxon>Tracheophyta</taxon>
        <taxon>Spermatophyta</taxon>
        <taxon>Magnoliopsida</taxon>
        <taxon>eudicotyledons</taxon>
        <taxon>Gunneridae</taxon>
        <taxon>Pentapetalae</taxon>
        <taxon>rosids</taxon>
        <taxon>fabids</taxon>
        <taxon>Rosales</taxon>
        <taxon>Rosaceae</taxon>
        <taxon>Amygdaloideae</taxon>
        <taxon>Maleae</taxon>
        <taxon>Pyrus</taxon>
    </lineage>
</organism>
<dbReference type="AlphaFoldDB" id="A0A5N5FVF0"/>
<proteinExistence type="predicted"/>
<sequence length="140" mass="16019">MILYRNKKQTNTCLFDLCTSVWIRRRNNGKRQNNTRTSQIRNKKDTTQERCRGPIVMVLVPKRPISANPQERTMPDLASARDMTKSGLVKSQFQANKRTLRPKVYPRNGNVEVADPKANKLSTDTSSDLKGVHSSVLRFC</sequence>
<dbReference type="EMBL" id="SMOL01000695">
    <property type="protein sequence ID" value="KAB2602244.1"/>
    <property type="molecule type" value="Genomic_DNA"/>
</dbReference>
<reference evidence="2 3" key="1">
    <citation type="submission" date="2019-09" db="EMBL/GenBank/DDBJ databases">
        <authorList>
            <person name="Ou C."/>
        </authorList>
    </citation>
    <scope>NUCLEOTIDE SEQUENCE [LARGE SCALE GENOMIC DNA]</scope>
    <source>
        <strain evidence="2">S2</strain>
        <tissue evidence="2">Leaf</tissue>
    </source>
</reference>
<evidence type="ECO:0000313" key="3">
    <source>
        <dbReference type="Proteomes" id="UP000327157"/>
    </source>
</evidence>
<gene>
    <name evidence="2" type="ORF">D8674_003249</name>
</gene>
<evidence type="ECO:0000256" key="1">
    <source>
        <dbReference type="SAM" id="MobiDB-lite"/>
    </source>
</evidence>
<dbReference type="Proteomes" id="UP000327157">
    <property type="component" value="Chromosome 10"/>
</dbReference>
<comment type="caution">
    <text evidence="2">The sequence shown here is derived from an EMBL/GenBank/DDBJ whole genome shotgun (WGS) entry which is preliminary data.</text>
</comment>
<evidence type="ECO:0000313" key="2">
    <source>
        <dbReference type="EMBL" id="KAB2602244.1"/>
    </source>
</evidence>
<reference evidence="2 3" key="3">
    <citation type="submission" date="2019-11" db="EMBL/GenBank/DDBJ databases">
        <title>A de novo genome assembly of a pear dwarfing rootstock.</title>
        <authorList>
            <person name="Wang F."/>
            <person name="Wang J."/>
            <person name="Li S."/>
            <person name="Zhang Y."/>
            <person name="Fang M."/>
            <person name="Ma L."/>
            <person name="Zhao Y."/>
            <person name="Jiang S."/>
        </authorList>
    </citation>
    <scope>NUCLEOTIDE SEQUENCE [LARGE SCALE GENOMIC DNA]</scope>
    <source>
        <strain evidence="2">S2</strain>
        <tissue evidence="2">Leaf</tissue>
    </source>
</reference>